<dbReference type="Proteomes" id="UP000308652">
    <property type="component" value="Unassembled WGS sequence"/>
</dbReference>
<sequence>MVGYTTFFTALTASLLVVSPQMVAASPSPLNALLAVRQSTGISPSDVPDKCKSQCSAIIDTTQNCTTASCLCTDKVVNGMATCFNCAIAIGDSGGVSVDSAQTIVDQFVANCNTLGSSVKSVSVKDAKSNGGERMVVASVSGVIIALITGGNLLL</sequence>
<name>A0A5C3M0Y1_9AGAR</name>
<gene>
    <name evidence="2" type="ORF">BDQ12DRAFT_712421</name>
</gene>
<dbReference type="EMBL" id="ML213601">
    <property type="protein sequence ID" value="TFK38850.1"/>
    <property type="molecule type" value="Genomic_DNA"/>
</dbReference>
<evidence type="ECO:0000313" key="2">
    <source>
        <dbReference type="EMBL" id="TFK38850.1"/>
    </source>
</evidence>
<protein>
    <recommendedName>
        <fullName evidence="4">Extracellular membrane protein CFEM domain-containing protein</fullName>
    </recommendedName>
</protein>
<accession>A0A5C3M0Y1</accession>
<evidence type="ECO:0000313" key="3">
    <source>
        <dbReference type="Proteomes" id="UP000308652"/>
    </source>
</evidence>
<dbReference type="AlphaFoldDB" id="A0A5C3M0Y1"/>
<dbReference type="OrthoDB" id="2564568at2759"/>
<reference evidence="2 3" key="1">
    <citation type="journal article" date="2019" name="Nat. Ecol. Evol.">
        <title>Megaphylogeny resolves global patterns of mushroom evolution.</title>
        <authorList>
            <person name="Varga T."/>
            <person name="Krizsan K."/>
            <person name="Foldi C."/>
            <person name="Dima B."/>
            <person name="Sanchez-Garcia M."/>
            <person name="Sanchez-Ramirez S."/>
            <person name="Szollosi G.J."/>
            <person name="Szarkandi J.G."/>
            <person name="Papp V."/>
            <person name="Albert L."/>
            <person name="Andreopoulos W."/>
            <person name="Angelini C."/>
            <person name="Antonin V."/>
            <person name="Barry K.W."/>
            <person name="Bougher N.L."/>
            <person name="Buchanan P."/>
            <person name="Buyck B."/>
            <person name="Bense V."/>
            <person name="Catcheside P."/>
            <person name="Chovatia M."/>
            <person name="Cooper J."/>
            <person name="Damon W."/>
            <person name="Desjardin D."/>
            <person name="Finy P."/>
            <person name="Geml J."/>
            <person name="Haridas S."/>
            <person name="Hughes K."/>
            <person name="Justo A."/>
            <person name="Karasinski D."/>
            <person name="Kautmanova I."/>
            <person name="Kiss B."/>
            <person name="Kocsube S."/>
            <person name="Kotiranta H."/>
            <person name="LaButti K.M."/>
            <person name="Lechner B.E."/>
            <person name="Liimatainen K."/>
            <person name="Lipzen A."/>
            <person name="Lukacs Z."/>
            <person name="Mihaltcheva S."/>
            <person name="Morgado L.N."/>
            <person name="Niskanen T."/>
            <person name="Noordeloos M.E."/>
            <person name="Ohm R.A."/>
            <person name="Ortiz-Santana B."/>
            <person name="Ovrebo C."/>
            <person name="Racz N."/>
            <person name="Riley R."/>
            <person name="Savchenko A."/>
            <person name="Shiryaev A."/>
            <person name="Soop K."/>
            <person name="Spirin V."/>
            <person name="Szebenyi C."/>
            <person name="Tomsovsky M."/>
            <person name="Tulloss R.E."/>
            <person name="Uehling J."/>
            <person name="Grigoriev I.V."/>
            <person name="Vagvolgyi C."/>
            <person name="Papp T."/>
            <person name="Martin F.M."/>
            <person name="Miettinen O."/>
            <person name="Hibbett D.S."/>
            <person name="Nagy L.G."/>
        </authorList>
    </citation>
    <scope>NUCLEOTIDE SEQUENCE [LARGE SCALE GENOMIC DNA]</scope>
    <source>
        <strain evidence="2 3">CBS 166.37</strain>
    </source>
</reference>
<evidence type="ECO:0000256" key="1">
    <source>
        <dbReference type="SAM" id="SignalP"/>
    </source>
</evidence>
<feature type="signal peptide" evidence="1">
    <location>
        <begin position="1"/>
        <end position="25"/>
    </location>
</feature>
<organism evidence="2 3">
    <name type="scientific">Crucibulum laeve</name>
    <dbReference type="NCBI Taxonomy" id="68775"/>
    <lineage>
        <taxon>Eukaryota</taxon>
        <taxon>Fungi</taxon>
        <taxon>Dikarya</taxon>
        <taxon>Basidiomycota</taxon>
        <taxon>Agaricomycotina</taxon>
        <taxon>Agaricomycetes</taxon>
        <taxon>Agaricomycetidae</taxon>
        <taxon>Agaricales</taxon>
        <taxon>Agaricineae</taxon>
        <taxon>Nidulariaceae</taxon>
        <taxon>Crucibulum</taxon>
    </lineage>
</organism>
<keyword evidence="1" id="KW-0732">Signal</keyword>
<feature type="chain" id="PRO_5022924409" description="Extracellular membrane protein CFEM domain-containing protein" evidence="1">
    <location>
        <begin position="26"/>
        <end position="155"/>
    </location>
</feature>
<proteinExistence type="predicted"/>
<evidence type="ECO:0008006" key="4">
    <source>
        <dbReference type="Google" id="ProtNLM"/>
    </source>
</evidence>
<keyword evidence="3" id="KW-1185">Reference proteome</keyword>